<proteinExistence type="predicted"/>
<dbReference type="Pfam" id="PF25583">
    <property type="entry name" value="WCX"/>
    <property type="match status" value="1"/>
</dbReference>
<name>A0A7D4QMV8_9MICO</name>
<evidence type="ECO:0000313" key="3">
    <source>
        <dbReference type="EMBL" id="QKJ25347.1"/>
    </source>
</evidence>
<dbReference type="KEGG" id="aqg:HRU87_03990"/>
<accession>A0A7D4QMV8</accession>
<dbReference type="InterPro" id="IPR026881">
    <property type="entry name" value="WYL_dom"/>
</dbReference>
<dbReference type="EMBL" id="CP054056">
    <property type="protein sequence ID" value="QKJ25347.1"/>
    <property type="molecule type" value="Genomic_DNA"/>
</dbReference>
<dbReference type="Proteomes" id="UP000501003">
    <property type="component" value="Chromosome"/>
</dbReference>
<dbReference type="InterPro" id="IPR051534">
    <property type="entry name" value="CBASS_pafABC_assoc_protein"/>
</dbReference>
<feature type="domain" description="WYL" evidence="1">
    <location>
        <begin position="145"/>
        <end position="209"/>
    </location>
</feature>
<dbReference type="InterPro" id="IPR028349">
    <property type="entry name" value="PafC-like"/>
</dbReference>
<dbReference type="AlphaFoldDB" id="A0A7D4QMV8"/>
<gene>
    <name evidence="3" type="ORF">HRU87_03990</name>
</gene>
<dbReference type="PANTHER" id="PTHR34580:SF3">
    <property type="entry name" value="PROTEIN PAFB"/>
    <property type="match status" value="1"/>
</dbReference>
<protein>
    <submittedName>
        <fullName evidence="3">WYL domain-containing protein</fullName>
    </submittedName>
</protein>
<dbReference type="PROSITE" id="PS52050">
    <property type="entry name" value="WYL"/>
    <property type="match status" value="1"/>
</dbReference>
<sequence length="316" mass="34495">MPKQELDGEELYQLALAIVGLVLKTSDLTVSDLADHFLVSEKVVVKAVRAIANSEDLDRYQTHFYVDEDSLEKGLVSFGLGQGSLESPPVMSHEQLAAITMGLEYLSSLPEFSENEDLLELRKLIGSGDTVPVQAGPRVQAEQVHQLREAVVNQVRAEFSYVNQTGKRSRRVVEPLRIDLIGSKHYLRAFCLTTNELRSFRIERMTELALSSESVSEQSKALEVPDEVYGNGGGVAVSLSASESAAEIFWNFPVVGEVKRTDAGLEGEILVGSLPALARHVVRYGGAVRVLSPQAARDLVREFALQSLGEAGVGEE</sequence>
<keyword evidence="4" id="KW-1185">Reference proteome</keyword>
<dbReference type="Pfam" id="PF13280">
    <property type="entry name" value="WYL"/>
    <property type="match status" value="1"/>
</dbReference>
<dbReference type="PIRSF" id="PIRSF016838">
    <property type="entry name" value="PafC"/>
    <property type="match status" value="1"/>
</dbReference>
<dbReference type="RefSeq" id="WP_173493644.1">
    <property type="nucleotide sequence ID" value="NZ_CP054056.1"/>
</dbReference>
<evidence type="ECO:0000313" key="4">
    <source>
        <dbReference type="Proteomes" id="UP000501003"/>
    </source>
</evidence>
<feature type="domain" description="WCX" evidence="2">
    <location>
        <begin position="236"/>
        <end position="302"/>
    </location>
</feature>
<organism evidence="3 4">
    <name type="scientific">Aquiluna borgnonia</name>
    <dbReference type="NCBI Taxonomy" id="2499157"/>
    <lineage>
        <taxon>Bacteria</taxon>
        <taxon>Bacillati</taxon>
        <taxon>Actinomycetota</taxon>
        <taxon>Actinomycetes</taxon>
        <taxon>Micrococcales</taxon>
        <taxon>Microbacteriaceae</taxon>
        <taxon>Luna cluster</taxon>
        <taxon>Luna-1 subcluster</taxon>
        <taxon>Aquiluna</taxon>
    </lineage>
</organism>
<evidence type="ECO:0000259" key="1">
    <source>
        <dbReference type="Pfam" id="PF13280"/>
    </source>
</evidence>
<dbReference type="PANTHER" id="PTHR34580">
    <property type="match status" value="1"/>
</dbReference>
<evidence type="ECO:0000259" key="2">
    <source>
        <dbReference type="Pfam" id="PF25583"/>
    </source>
</evidence>
<reference evidence="3 4" key="1">
    <citation type="submission" date="2020-05" db="EMBL/GenBank/DDBJ databases">
        <title>Aquirufa sp. strain 15G-AUS-rot a new Aquirufa species.</title>
        <authorList>
            <person name="Pitt A."/>
            <person name="Hahn M.W."/>
        </authorList>
    </citation>
    <scope>NUCLEOTIDE SEQUENCE [LARGE SCALE GENOMIC DNA]</scope>
    <source>
        <strain evidence="3 4">15G-AUS-rot</strain>
    </source>
</reference>
<dbReference type="InterPro" id="IPR057727">
    <property type="entry name" value="WCX_dom"/>
</dbReference>